<comment type="caution">
    <text evidence="1">The sequence shown here is derived from an EMBL/GenBank/DDBJ whole genome shotgun (WGS) entry which is preliminary data.</text>
</comment>
<gene>
    <name evidence="1" type="ORF">ACH49L_39110</name>
</gene>
<keyword evidence="2" id="KW-1185">Reference proteome</keyword>
<organism evidence="1 2">
    <name type="scientific">Streptomyces olivaceoviridis</name>
    <name type="common">Streptomyces corchorusii</name>
    <dbReference type="NCBI Taxonomy" id="1921"/>
    <lineage>
        <taxon>Bacteria</taxon>
        <taxon>Bacillati</taxon>
        <taxon>Actinomycetota</taxon>
        <taxon>Actinomycetes</taxon>
        <taxon>Kitasatosporales</taxon>
        <taxon>Streptomycetaceae</taxon>
        <taxon>Streptomyces</taxon>
    </lineage>
</organism>
<proteinExistence type="predicted"/>
<dbReference type="Proteomes" id="UP001611397">
    <property type="component" value="Unassembled WGS sequence"/>
</dbReference>
<sequence>MSTQTTTEAMKTSTDALRTSVVEFLMAVIGAPDDEEIARNADEAVRLLDARLAEEGTG</sequence>
<evidence type="ECO:0000313" key="2">
    <source>
        <dbReference type="Proteomes" id="UP001611397"/>
    </source>
</evidence>
<evidence type="ECO:0000313" key="1">
    <source>
        <dbReference type="EMBL" id="MFI2161603.1"/>
    </source>
</evidence>
<accession>A0ABW7VJT4</accession>
<dbReference type="EMBL" id="JBIRWM010000027">
    <property type="protein sequence ID" value="MFI2161603.1"/>
    <property type="molecule type" value="Genomic_DNA"/>
</dbReference>
<name>A0ABW7VJT4_STROI</name>
<protein>
    <submittedName>
        <fullName evidence="1">Uncharacterized protein</fullName>
    </submittedName>
</protein>
<dbReference type="RefSeq" id="WP_159061801.1">
    <property type="nucleotide sequence ID" value="NZ_JBEPBV010000010.1"/>
</dbReference>
<reference evidence="1 2" key="1">
    <citation type="submission" date="2024-10" db="EMBL/GenBank/DDBJ databases">
        <title>The Natural Products Discovery Center: Release of the First 8490 Sequenced Strains for Exploring Actinobacteria Biosynthetic Diversity.</title>
        <authorList>
            <person name="Kalkreuter E."/>
            <person name="Kautsar S.A."/>
            <person name="Yang D."/>
            <person name="Bader C.D."/>
            <person name="Teijaro C.N."/>
            <person name="Fluegel L."/>
            <person name="Davis C.M."/>
            <person name="Simpson J.R."/>
            <person name="Lauterbach L."/>
            <person name="Steele A.D."/>
            <person name="Gui C."/>
            <person name="Meng S."/>
            <person name="Li G."/>
            <person name="Viehrig K."/>
            <person name="Ye F."/>
            <person name="Su P."/>
            <person name="Kiefer A.F."/>
            <person name="Nichols A."/>
            <person name="Cepeda A.J."/>
            <person name="Yan W."/>
            <person name="Fan B."/>
            <person name="Jiang Y."/>
            <person name="Adhikari A."/>
            <person name="Zheng C.-J."/>
            <person name="Schuster L."/>
            <person name="Cowan T.M."/>
            <person name="Smanski M.J."/>
            <person name="Chevrette M.G."/>
            <person name="De Carvalho L.P.S."/>
            <person name="Shen B."/>
        </authorList>
    </citation>
    <scope>NUCLEOTIDE SEQUENCE [LARGE SCALE GENOMIC DNA]</scope>
    <source>
        <strain evidence="1 2">NPDC020295</strain>
    </source>
</reference>